<dbReference type="EMBL" id="DTKJ01000024">
    <property type="protein sequence ID" value="HGZ11363.1"/>
    <property type="molecule type" value="Genomic_DNA"/>
</dbReference>
<keyword evidence="2" id="KW-0479">Metal-binding</keyword>
<organism evidence="6">
    <name type="scientific">Desulfobacca acetoxidans</name>
    <dbReference type="NCBI Taxonomy" id="60893"/>
    <lineage>
        <taxon>Bacteria</taxon>
        <taxon>Pseudomonadati</taxon>
        <taxon>Thermodesulfobacteriota</taxon>
        <taxon>Desulfobaccia</taxon>
        <taxon>Desulfobaccales</taxon>
        <taxon>Desulfobaccaceae</taxon>
        <taxon>Desulfobacca</taxon>
    </lineage>
</organism>
<dbReference type="InterPro" id="IPR017896">
    <property type="entry name" value="4Fe4S_Fe-S-bd"/>
</dbReference>
<dbReference type="Gene3D" id="3.30.70.20">
    <property type="match status" value="2"/>
</dbReference>
<protein>
    <submittedName>
        <fullName evidence="6">4Fe-4S dicluster domain-containing protein</fullName>
    </submittedName>
</protein>
<accession>A0A7C5EQG5</accession>
<feature type="domain" description="4Fe-4S ferredoxin-type" evidence="5">
    <location>
        <begin position="4"/>
        <end position="34"/>
    </location>
</feature>
<evidence type="ECO:0000313" key="6">
    <source>
        <dbReference type="EMBL" id="HGZ11363.1"/>
    </source>
</evidence>
<dbReference type="InterPro" id="IPR017900">
    <property type="entry name" value="4Fe4S_Fe_S_CS"/>
</dbReference>
<dbReference type="PANTHER" id="PTHR43177">
    <property type="entry name" value="PROTEIN NRFC"/>
    <property type="match status" value="1"/>
</dbReference>
<dbReference type="PROSITE" id="PS00198">
    <property type="entry name" value="4FE4S_FER_1"/>
    <property type="match status" value="1"/>
</dbReference>
<evidence type="ECO:0000256" key="1">
    <source>
        <dbReference type="ARBA" id="ARBA00022485"/>
    </source>
</evidence>
<sequence>MSKYYLLQDQKKCIGCLSCEVHCKSNKGLPPGPRLGQIMPVGPKMIAGLPRQAFIFMPCFHCEDPWCVPVCPTKAMRKRPEDGIVYVEPALCVGCKSCITACPWGAPQWHPETGKVVKCDYCMDRVDQGLEPACVAKCVTHCLHFGRVEDMDRTKRERFAKTVAFELETVVSGR</sequence>
<dbReference type="SUPFAM" id="SSF54862">
    <property type="entry name" value="4Fe-4S ferredoxins"/>
    <property type="match status" value="1"/>
</dbReference>
<dbReference type="AlphaFoldDB" id="A0A7C5EQG5"/>
<keyword evidence="3" id="KW-0408">Iron</keyword>
<evidence type="ECO:0000256" key="3">
    <source>
        <dbReference type="ARBA" id="ARBA00023004"/>
    </source>
</evidence>
<comment type="caution">
    <text evidence="6">The sequence shown here is derived from an EMBL/GenBank/DDBJ whole genome shotgun (WGS) entry which is preliminary data.</text>
</comment>
<keyword evidence="4" id="KW-0411">Iron-sulfur</keyword>
<dbReference type="Pfam" id="PF13247">
    <property type="entry name" value="Fer4_11"/>
    <property type="match status" value="1"/>
</dbReference>
<evidence type="ECO:0000256" key="4">
    <source>
        <dbReference type="ARBA" id="ARBA00023014"/>
    </source>
</evidence>
<keyword evidence="1" id="KW-0004">4Fe-4S</keyword>
<dbReference type="InterPro" id="IPR050954">
    <property type="entry name" value="ET_IronSulfur_Cluster-Binding"/>
</dbReference>
<dbReference type="PROSITE" id="PS51379">
    <property type="entry name" value="4FE4S_FER_2"/>
    <property type="match status" value="2"/>
</dbReference>
<gene>
    <name evidence="6" type="ORF">ENW48_03985</name>
</gene>
<dbReference type="PANTHER" id="PTHR43177:SF3">
    <property type="entry name" value="PROTEIN NRFC HOMOLOG"/>
    <property type="match status" value="1"/>
</dbReference>
<dbReference type="GO" id="GO:0051539">
    <property type="term" value="F:4 iron, 4 sulfur cluster binding"/>
    <property type="evidence" value="ECO:0007669"/>
    <property type="project" value="UniProtKB-KW"/>
</dbReference>
<evidence type="ECO:0000256" key="2">
    <source>
        <dbReference type="ARBA" id="ARBA00022723"/>
    </source>
</evidence>
<evidence type="ECO:0000259" key="5">
    <source>
        <dbReference type="PROSITE" id="PS51379"/>
    </source>
</evidence>
<feature type="domain" description="4Fe-4S ferredoxin-type" evidence="5">
    <location>
        <begin position="83"/>
        <end position="112"/>
    </location>
</feature>
<dbReference type="GO" id="GO:0046872">
    <property type="term" value="F:metal ion binding"/>
    <property type="evidence" value="ECO:0007669"/>
    <property type="project" value="UniProtKB-KW"/>
</dbReference>
<reference evidence="6" key="1">
    <citation type="journal article" date="2020" name="mSystems">
        <title>Genome- and Community-Level Interaction Insights into Carbon Utilization and Element Cycling Functions of Hydrothermarchaeota in Hydrothermal Sediment.</title>
        <authorList>
            <person name="Zhou Z."/>
            <person name="Liu Y."/>
            <person name="Xu W."/>
            <person name="Pan J."/>
            <person name="Luo Z.H."/>
            <person name="Li M."/>
        </authorList>
    </citation>
    <scope>NUCLEOTIDE SEQUENCE [LARGE SCALE GENOMIC DNA]</scope>
    <source>
        <strain evidence="6">SpSt-853</strain>
    </source>
</reference>
<name>A0A7C5EQG5_9BACT</name>
<proteinExistence type="predicted"/>
<dbReference type="CDD" id="cd10553">
    <property type="entry name" value="PhsB_like"/>
    <property type="match status" value="1"/>
</dbReference>